<evidence type="ECO:0000256" key="3">
    <source>
        <dbReference type="ARBA" id="ARBA00022490"/>
    </source>
</evidence>
<evidence type="ECO:0000313" key="16">
    <source>
        <dbReference type="Proteomes" id="UP000567099"/>
    </source>
</evidence>
<dbReference type="GO" id="GO:0006430">
    <property type="term" value="P:lysyl-tRNA aminoacylation"/>
    <property type="evidence" value="ECO:0007669"/>
    <property type="project" value="UniProtKB-UniRule"/>
</dbReference>
<dbReference type="GO" id="GO:0005737">
    <property type="term" value="C:cytoplasm"/>
    <property type="evidence" value="ECO:0007669"/>
    <property type="project" value="UniProtKB-SubCell"/>
</dbReference>
<dbReference type="EMBL" id="JACHED010000001">
    <property type="protein sequence ID" value="MBB6496587.1"/>
    <property type="molecule type" value="Genomic_DNA"/>
</dbReference>
<reference evidence="12" key="2">
    <citation type="submission" date="2018-02" db="EMBL/GenBank/DDBJ databases">
        <title>Complete genome sequence of the Methanococcus maripaludis type strain JJ (DSM 2067), a model for selenoprotein synthesis in Archaea.</title>
        <authorList>
            <person name="Poehlein A."/>
            <person name="Heym D."/>
            <person name="Quitzke V."/>
            <person name="Fersch J."/>
            <person name="Daniel R."/>
            <person name="Rother M."/>
        </authorList>
    </citation>
    <scope>NUCLEOTIDE SEQUENCE [LARGE SCALE GENOMIC DNA]</scope>
    <source>
        <strain evidence="12">DSM 2067</strain>
    </source>
</reference>
<dbReference type="Pfam" id="PF01921">
    <property type="entry name" value="tRNA-synt_1f"/>
    <property type="match status" value="1"/>
</dbReference>
<comment type="similarity">
    <text evidence="2 10">Belongs to the class-I aminoacyl-tRNA synthetase family.</text>
</comment>
<dbReference type="EC" id="6.1.1.6" evidence="10"/>
<organism evidence="12 15">
    <name type="scientific">Methanococcus maripaludis</name>
    <name type="common">Methanococcus deltae</name>
    <dbReference type="NCBI Taxonomy" id="39152"/>
    <lineage>
        <taxon>Archaea</taxon>
        <taxon>Methanobacteriati</taxon>
        <taxon>Methanobacteriota</taxon>
        <taxon>Methanomada group</taxon>
        <taxon>Methanococci</taxon>
        <taxon>Methanococcales</taxon>
        <taxon>Methanococcaceae</taxon>
        <taxon>Methanococcus</taxon>
    </lineage>
</organism>
<keyword evidence="7 10" id="KW-0648">Protein biosynthesis</keyword>
<comment type="caution">
    <text evidence="10">Lacks conserved residue(s) required for the propagation of feature annotation.</text>
</comment>
<evidence type="ECO:0000256" key="11">
    <source>
        <dbReference type="SAM" id="Coils"/>
    </source>
</evidence>
<dbReference type="Gene3D" id="1.10.10.770">
    <property type="match status" value="1"/>
</dbReference>
<dbReference type="Gene3D" id="3.40.50.620">
    <property type="entry name" value="HUPs"/>
    <property type="match status" value="2"/>
</dbReference>
<evidence type="ECO:0000256" key="2">
    <source>
        <dbReference type="ARBA" id="ARBA00005594"/>
    </source>
</evidence>
<dbReference type="InterPro" id="IPR014729">
    <property type="entry name" value="Rossmann-like_a/b/a_fold"/>
</dbReference>
<evidence type="ECO:0000256" key="6">
    <source>
        <dbReference type="ARBA" id="ARBA00022840"/>
    </source>
</evidence>
<evidence type="ECO:0000256" key="4">
    <source>
        <dbReference type="ARBA" id="ARBA00022598"/>
    </source>
</evidence>
<keyword evidence="5 10" id="KW-0547">Nucleotide-binding</keyword>
<keyword evidence="3 10" id="KW-0963">Cytoplasm</keyword>
<dbReference type="PANTHER" id="PTHR37940">
    <property type="entry name" value="LYSINE--TRNA LIGASE"/>
    <property type="match status" value="1"/>
</dbReference>
<name>A0A2L1CC50_METMI</name>
<accession>A0A2L1CC50</accession>
<evidence type="ECO:0000256" key="10">
    <source>
        <dbReference type="HAMAP-Rule" id="MF_00177"/>
    </source>
</evidence>
<feature type="short sequence motif" description="'HIGH' region" evidence="10">
    <location>
        <begin position="28"/>
        <end position="36"/>
    </location>
</feature>
<feature type="short sequence motif" description="'KMSKS' region" evidence="10">
    <location>
        <begin position="278"/>
        <end position="282"/>
    </location>
</feature>
<keyword evidence="8 10" id="KW-0030">Aminoacyl-tRNA synthetase</keyword>
<dbReference type="GO" id="GO:0000049">
    <property type="term" value="F:tRNA binding"/>
    <property type="evidence" value="ECO:0007669"/>
    <property type="project" value="InterPro"/>
</dbReference>
<dbReference type="SUPFAM" id="SSF48163">
    <property type="entry name" value="An anticodon-binding domain of class I aminoacyl-tRNA synthetases"/>
    <property type="match status" value="1"/>
</dbReference>
<dbReference type="InterPro" id="IPR001412">
    <property type="entry name" value="aa-tRNA-synth_I_CS"/>
</dbReference>
<gene>
    <name evidence="10 12" type="primary">lysS</name>
    <name evidence="13" type="ORF">HNP94_000409</name>
    <name evidence="14" type="ORF">HNP96_000608</name>
    <name evidence="12" type="ORF">MMJJ_15240</name>
</gene>
<dbReference type="InterPro" id="IPR042078">
    <property type="entry name" value="Lys-tRNA-ligase_SC_fold"/>
</dbReference>
<reference evidence="13 16" key="3">
    <citation type="submission" date="2020-07" db="EMBL/GenBank/DDBJ databases">
        <title>Genomic Encyclopedia of Type Strains, Phase IV (KMG-V): Genome sequencing to study the core and pangenomes of soil and plant-associated prokaryotes.</title>
        <authorList>
            <person name="Whitman W."/>
        </authorList>
    </citation>
    <scope>NUCLEOTIDE SEQUENCE [LARGE SCALE GENOMIC DNA]</scope>
    <source>
        <strain evidence="13 16">C13</strain>
        <strain evidence="14 17">D1</strain>
    </source>
</reference>
<feature type="coiled-coil region" evidence="11">
    <location>
        <begin position="321"/>
        <end position="348"/>
    </location>
</feature>
<keyword evidence="6 10" id="KW-0067">ATP-binding</keyword>
<dbReference type="EMBL" id="JACDUO010000001">
    <property type="protein sequence ID" value="MBA2863409.1"/>
    <property type="molecule type" value="Genomic_DNA"/>
</dbReference>
<evidence type="ECO:0000313" key="13">
    <source>
        <dbReference type="EMBL" id="MBA2863409.1"/>
    </source>
</evidence>
<dbReference type="RefSeq" id="WP_104838290.1">
    <property type="nucleotide sequence ID" value="NZ_CP026606.1"/>
</dbReference>
<dbReference type="KEGG" id="mmad:MMJJ_15240"/>
<dbReference type="InterPro" id="IPR020751">
    <property type="entry name" value="aa-tRNA-synth_I_codon-bd_sub2"/>
</dbReference>
<comment type="subcellular location">
    <subcellularLocation>
        <location evidence="1 10">Cytoplasm</location>
    </subcellularLocation>
</comment>
<evidence type="ECO:0000313" key="14">
    <source>
        <dbReference type="EMBL" id="MBB6496587.1"/>
    </source>
</evidence>
<dbReference type="PANTHER" id="PTHR37940:SF1">
    <property type="entry name" value="LYSINE--TRNA LIGASE"/>
    <property type="match status" value="1"/>
</dbReference>
<evidence type="ECO:0000256" key="5">
    <source>
        <dbReference type="ARBA" id="ARBA00022741"/>
    </source>
</evidence>
<dbReference type="EMBL" id="CP026606">
    <property type="protein sequence ID" value="AVB76899.1"/>
    <property type="molecule type" value="Genomic_DNA"/>
</dbReference>
<evidence type="ECO:0000256" key="9">
    <source>
        <dbReference type="ARBA" id="ARBA00048573"/>
    </source>
</evidence>
<dbReference type="GeneID" id="36102608"/>
<keyword evidence="4 10" id="KW-0436">Ligase</keyword>
<dbReference type="Proteomes" id="UP000239462">
    <property type="component" value="Chromosome"/>
</dbReference>
<dbReference type="AlphaFoldDB" id="A0A2L1CC50"/>
<dbReference type="InterPro" id="IPR002904">
    <property type="entry name" value="Lys-tRNA-ligase"/>
</dbReference>
<dbReference type="Gene3D" id="1.10.10.350">
    <property type="match status" value="1"/>
</dbReference>
<dbReference type="PROSITE" id="PS00178">
    <property type="entry name" value="AA_TRNA_LIGASE_I"/>
    <property type="match status" value="1"/>
</dbReference>
<evidence type="ECO:0000313" key="17">
    <source>
        <dbReference type="Proteomes" id="UP000590564"/>
    </source>
</evidence>
<dbReference type="NCBIfam" id="TIGR00467">
    <property type="entry name" value="lysS_arch"/>
    <property type="match status" value="1"/>
</dbReference>
<comment type="catalytic activity">
    <reaction evidence="9 10">
        <text>tRNA(Lys) + L-lysine + ATP = L-lysyl-tRNA(Lys) + AMP + diphosphate</text>
        <dbReference type="Rhea" id="RHEA:20792"/>
        <dbReference type="Rhea" id="RHEA-COMP:9696"/>
        <dbReference type="Rhea" id="RHEA-COMP:9697"/>
        <dbReference type="ChEBI" id="CHEBI:30616"/>
        <dbReference type="ChEBI" id="CHEBI:32551"/>
        <dbReference type="ChEBI" id="CHEBI:33019"/>
        <dbReference type="ChEBI" id="CHEBI:78442"/>
        <dbReference type="ChEBI" id="CHEBI:78529"/>
        <dbReference type="ChEBI" id="CHEBI:456215"/>
        <dbReference type="EC" id="6.1.1.6"/>
    </reaction>
</comment>
<dbReference type="SUPFAM" id="SSF52374">
    <property type="entry name" value="Nucleotidylyl transferase"/>
    <property type="match status" value="1"/>
</dbReference>
<dbReference type="GO" id="GO:0004824">
    <property type="term" value="F:lysine-tRNA ligase activity"/>
    <property type="evidence" value="ECO:0007669"/>
    <property type="project" value="UniProtKB-UniRule"/>
</dbReference>
<dbReference type="Proteomes" id="UP000567099">
    <property type="component" value="Unassembled WGS sequence"/>
</dbReference>
<dbReference type="GO" id="GO:0005524">
    <property type="term" value="F:ATP binding"/>
    <property type="evidence" value="ECO:0007669"/>
    <property type="project" value="UniProtKB-UniRule"/>
</dbReference>
<evidence type="ECO:0000256" key="1">
    <source>
        <dbReference type="ARBA" id="ARBA00004496"/>
    </source>
</evidence>
<dbReference type="Proteomes" id="UP000590564">
    <property type="component" value="Unassembled WGS sequence"/>
</dbReference>
<dbReference type="HAMAP" id="MF_00177">
    <property type="entry name" value="Lys_tRNA_synth_class1"/>
    <property type="match status" value="1"/>
</dbReference>
<sequence>MHWADATSEKIMKKRNAEEYVVSSGITPSGHIHIGNARETLTADAVYKGMLKKGAEAKLIFIADDYDPLRKLYPFLPKEFEKYIGMPLSEIPCPQGCCKSYADHFLMPFLNSLEDLGVEITTHRANECYKAGMYNEAIITALENRLKIKELLDSYRKEPLADDWYPLNVVCEKCGKMHETKVTSYNSEDKTITYVCKCGFENTVQPFNGIGKLPWRVDWPARWNIFGVTAEPMGKDHAASGGSYDTGIKIARQIFNYQAPEKMVYEWIQLKIGDKAMPMSSSSGVVFAVKDWTEICHPEVLRFLILKGKPTKHIDFDLKAISNLVDDYDELERKYFELIEKQKTEELNDNENEKISLYELVTPKIPERLPLQVAYRFCSIIAQIALDKETQKIDMERVFDILGRNGYNPAEFSEYDKSRLEKRLYMSKKWASDYGENLEINDFEQAKEQYETLSEEQKAWLKAFSKEVENIEIDANTIHELMYETATKLNLAPKEAFVASYKILLGKNYGPKLGSFLASLKKEFVIGRFNLTE</sequence>
<evidence type="ECO:0000256" key="7">
    <source>
        <dbReference type="ARBA" id="ARBA00022917"/>
    </source>
</evidence>
<evidence type="ECO:0000256" key="8">
    <source>
        <dbReference type="ARBA" id="ARBA00023146"/>
    </source>
</evidence>
<proteinExistence type="inferred from homology"/>
<reference evidence="15" key="1">
    <citation type="journal article" date="2018" name="Genome Announc.">
        <title>Complete Genome Sequence of the Methanococcus maripaludis Type Strain JJ (DSM 2067), a Model for Selenoprotein Synthesis in Archaea.</title>
        <authorList>
            <person name="Poehlein A."/>
            <person name="Heym D."/>
            <person name="Quitzke V."/>
            <person name="Fersch J."/>
            <person name="Daniel R."/>
            <person name="Rother M."/>
        </authorList>
    </citation>
    <scope>NUCLEOTIDE SEQUENCE [LARGE SCALE GENOMIC DNA]</scope>
    <source>
        <strain evidence="15">DSM 2067</strain>
    </source>
</reference>
<dbReference type="Gene3D" id="6.10.20.10">
    <property type="entry name" value="Lysine tRNA ligase, stem contact fold domain"/>
    <property type="match status" value="1"/>
</dbReference>
<keyword evidence="11" id="KW-0175">Coiled coil</keyword>
<evidence type="ECO:0000313" key="12">
    <source>
        <dbReference type="EMBL" id="AVB76899.1"/>
    </source>
</evidence>
<dbReference type="InterPro" id="IPR008925">
    <property type="entry name" value="aa_tRNA-synth_I_cd-bd_sf"/>
</dbReference>
<protein>
    <recommendedName>
        <fullName evidence="10">Lysine--tRNA ligase</fullName>
        <ecNumber evidence="10">6.1.1.6</ecNumber>
    </recommendedName>
    <alternativeName>
        <fullName evidence="10">Lysyl-tRNA synthetase</fullName>
        <shortName evidence="10">LysRS</shortName>
    </alternativeName>
</protein>
<evidence type="ECO:0000313" key="15">
    <source>
        <dbReference type="Proteomes" id="UP000239462"/>
    </source>
</evidence>